<dbReference type="Proteomes" id="UP001058120">
    <property type="component" value="Chromosome"/>
</dbReference>
<evidence type="ECO:0000256" key="5">
    <source>
        <dbReference type="ARBA" id="ARBA00023136"/>
    </source>
</evidence>
<gene>
    <name evidence="7" type="ORF">JBF11_05090</name>
</gene>
<evidence type="ECO:0000256" key="6">
    <source>
        <dbReference type="SAM" id="Phobius"/>
    </source>
</evidence>
<evidence type="ECO:0000256" key="4">
    <source>
        <dbReference type="ARBA" id="ARBA00022989"/>
    </source>
</evidence>
<dbReference type="Pfam" id="PF00209">
    <property type="entry name" value="SNF"/>
    <property type="match status" value="2"/>
</dbReference>
<feature type="transmembrane region" description="Helical" evidence="6">
    <location>
        <begin position="40"/>
        <end position="63"/>
    </location>
</feature>
<feature type="transmembrane region" description="Helical" evidence="6">
    <location>
        <begin position="344"/>
        <end position="360"/>
    </location>
</feature>
<dbReference type="InterPro" id="IPR000175">
    <property type="entry name" value="Na/ntran_symport"/>
</dbReference>
<feature type="transmembrane region" description="Helical" evidence="6">
    <location>
        <begin position="178"/>
        <end position="199"/>
    </location>
</feature>
<evidence type="ECO:0000313" key="7">
    <source>
        <dbReference type="EMBL" id="UWX06684.1"/>
    </source>
</evidence>
<dbReference type="InterPro" id="IPR047218">
    <property type="entry name" value="YocR/YhdH-like"/>
</dbReference>
<feature type="transmembrane region" description="Helical" evidence="6">
    <location>
        <begin position="256"/>
        <end position="281"/>
    </location>
</feature>
<evidence type="ECO:0000256" key="2">
    <source>
        <dbReference type="ARBA" id="ARBA00022448"/>
    </source>
</evidence>
<keyword evidence="5 6" id="KW-0472">Membrane</keyword>
<dbReference type="CDD" id="cd10336">
    <property type="entry name" value="SLC6sbd_Tyt1-Like"/>
    <property type="match status" value="1"/>
</dbReference>
<evidence type="ECO:0000313" key="8">
    <source>
        <dbReference type="Proteomes" id="UP001058120"/>
    </source>
</evidence>
<feature type="transmembrane region" description="Helical" evidence="6">
    <location>
        <begin position="219"/>
        <end position="244"/>
    </location>
</feature>
<dbReference type="PROSITE" id="PS50267">
    <property type="entry name" value="NA_NEUROTRAN_SYMP_3"/>
    <property type="match status" value="1"/>
</dbReference>
<reference evidence="7" key="1">
    <citation type="submission" date="2020-12" db="EMBL/GenBank/DDBJ databases">
        <title>Taurinivorans muris gen. nov., sp. nov., fundamental and realized metabolic niche of a ubiquitous sulfidogenic bacterium in the murine intestine.</title>
        <authorList>
            <person name="Ye H."/>
            <person name="Hanson B.T."/>
            <person name="Loy A."/>
        </authorList>
    </citation>
    <scope>NUCLEOTIDE SEQUENCE</scope>
    <source>
        <strain evidence="7">LT0009</strain>
    </source>
</reference>
<feature type="transmembrane region" description="Helical" evidence="6">
    <location>
        <begin position="148"/>
        <end position="166"/>
    </location>
</feature>
<dbReference type="InterPro" id="IPR037272">
    <property type="entry name" value="SNS_sf"/>
</dbReference>
<sequence length="438" mass="47939">MAQMEQRDSFKSRVGFILSCVGSAVGIGAIWLFPYRVGEFGGAVFLIPFMLFTVLLGLTGVIAEMTFGRAMRTGPLGAFKKGLQQRKKEWGKWLGIIPVFGSFGIAMGYAVVVGWFLKYTIQAFTGAAVYNADSTAFFVQIAGDYGSLHWHLIASLALLLIMFGGVQNGIEKLNKILIPVFFAIFLFLVVRVAFLPNALEGYKFLLTPHWDMLLEPKVWIFALGQAFFALSLAGSGTLVYGSYLDEKVDIFYVAKYVVLFDIAAAVLAVLIIIPAVFSFGMEPAAGPPLMFMVMPEIFKQIPLGSVLAGIFFLAILFAGLTSLVNLFETPIEALQNEFRLSRKSAVSIVVSAGFVLGIFLENGETLGLWMDIVSIYIIPLGALIAGVIFFWVCKPEFIRGQLQLGHGKPVGEAYVALGKYLFCGLTALVYLVEIIRNI</sequence>
<dbReference type="SUPFAM" id="SSF161070">
    <property type="entry name" value="SNF-like"/>
    <property type="match status" value="1"/>
</dbReference>
<dbReference type="PANTHER" id="PTHR42948:SF1">
    <property type="entry name" value="TRANSPORTER"/>
    <property type="match status" value="1"/>
</dbReference>
<protein>
    <submittedName>
        <fullName evidence="7">Sodium-dependent transporter</fullName>
    </submittedName>
</protein>
<keyword evidence="2" id="KW-0813">Transport</keyword>
<name>A0ABY5Y549_9BACT</name>
<dbReference type="EMBL" id="CP065938">
    <property type="protein sequence ID" value="UWX06684.1"/>
    <property type="molecule type" value="Genomic_DNA"/>
</dbReference>
<keyword evidence="8" id="KW-1185">Reference proteome</keyword>
<feature type="transmembrane region" description="Helical" evidence="6">
    <location>
        <begin position="93"/>
        <end position="117"/>
    </location>
</feature>
<feature type="transmembrane region" description="Helical" evidence="6">
    <location>
        <begin position="372"/>
        <end position="392"/>
    </location>
</feature>
<dbReference type="PANTHER" id="PTHR42948">
    <property type="entry name" value="TRANSPORTER"/>
    <property type="match status" value="1"/>
</dbReference>
<evidence type="ECO:0000256" key="1">
    <source>
        <dbReference type="ARBA" id="ARBA00004141"/>
    </source>
</evidence>
<keyword evidence="4 6" id="KW-1133">Transmembrane helix</keyword>
<comment type="subcellular location">
    <subcellularLocation>
        <location evidence="1">Membrane</location>
        <topology evidence="1">Multi-pass membrane protein</topology>
    </subcellularLocation>
</comment>
<feature type="transmembrane region" description="Helical" evidence="6">
    <location>
        <begin position="301"/>
        <end position="324"/>
    </location>
</feature>
<feature type="transmembrane region" description="Helical" evidence="6">
    <location>
        <begin position="12"/>
        <end position="34"/>
    </location>
</feature>
<proteinExistence type="predicted"/>
<feature type="transmembrane region" description="Helical" evidence="6">
    <location>
        <begin position="413"/>
        <end position="432"/>
    </location>
</feature>
<accession>A0ABY5Y549</accession>
<dbReference type="RefSeq" id="WP_334316296.1">
    <property type="nucleotide sequence ID" value="NZ_CP065938.1"/>
</dbReference>
<organism evidence="7 8">
    <name type="scientific">Taurinivorans muris</name>
    <dbReference type="NCBI Taxonomy" id="2787751"/>
    <lineage>
        <taxon>Bacteria</taxon>
        <taxon>Pseudomonadati</taxon>
        <taxon>Thermodesulfobacteriota</taxon>
        <taxon>Desulfovibrionia</taxon>
        <taxon>Desulfovibrionales</taxon>
        <taxon>Desulfovibrionaceae</taxon>
        <taxon>Taurinivorans</taxon>
    </lineage>
</organism>
<keyword evidence="3 6" id="KW-0812">Transmembrane</keyword>
<dbReference type="NCBIfam" id="NF037979">
    <property type="entry name" value="Na_transp"/>
    <property type="match status" value="1"/>
</dbReference>
<dbReference type="PRINTS" id="PR00176">
    <property type="entry name" value="NANEUSMPORT"/>
</dbReference>
<evidence type="ECO:0000256" key="3">
    <source>
        <dbReference type="ARBA" id="ARBA00022692"/>
    </source>
</evidence>